<dbReference type="Proteomes" id="UP000598820">
    <property type="component" value="Unassembled WGS sequence"/>
</dbReference>
<gene>
    <name evidence="1" type="ORF">IC229_04505</name>
</gene>
<dbReference type="EMBL" id="JACWZY010000002">
    <property type="protein sequence ID" value="MBD2699884.1"/>
    <property type="molecule type" value="Genomic_DNA"/>
</dbReference>
<reference evidence="1" key="1">
    <citation type="submission" date="2020-09" db="EMBL/GenBank/DDBJ databases">
        <authorList>
            <person name="Kim M.K."/>
        </authorList>
    </citation>
    <scope>NUCLEOTIDE SEQUENCE</scope>
    <source>
        <strain evidence="1">BT702</strain>
    </source>
</reference>
<comment type="caution">
    <text evidence="1">The sequence shown here is derived from an EMBL/GenBank/DDBJ whole genome shotgun (WGS) entry which is preliminary data.</text>
</comment>
<dbReference type="AlphaFoldDB" id="A0A927AMI0"/>
<evidence type="ECO:0000313" key="1">
    <source>
        <dbReference type="EMBL" id="MBD2699884.1"/>
    </source>
</evidence>
<keyword evidence="2" id="KW-1185">Reference proteome</keyword>
<sequence length="114" mass="12991">MIGSGGGFTGAATAYYLFEDGKLFGWRNRDTTFTFIAQQTPANTKKVFATFDEKCKIKTTKFDYPGNTYKLVRWKKGKEIYKVAWGESGKIVPPNYPKFYDSFMAMIPASLRLK</sequence>
<accession>A0A927AMI0</accession>
<evidence type="ECO:0000313" key="2">
    <source>
        <dbReference type="Proteomes" id="UP000598820"/>
    </source>
</evidence>
<protein>
    <recommendedName>
        <fullName evidence="3">FAD-binding oxidoreductase</fullName>
    </recommendedName>
</protein>
<name>A0A927AMI0_9BACT</name>
<organism evidence="1 2">
    <name type="scientific">Spirosoma profusum</name>
    <dbReference type="NCBI Taxonomy" id="2771354"/>
    <lineage>
        <taxon>Bacteria</taxon>
        <taxon>Pseudomonadati</taxon>
        <taxon>Bacteroidota</taxon>
        <taxon>Cytophagia</taxon>
        <taxon>Cytophagales</taxon>
        <taxon>Cytophagaceae</taxon>
        <taxon>Spirosoma</taxon>
    </lineage>
</organism>
<proteinExistence type="predicted"/>
<evidence type="ECO:0008006" key="3">
    <source>
        <dbReference type="Google" id="ProtNLM"/>
    </source>
</evidence>